<feature type="domain" description="Mon2/Sec7/BIG1-like HUS" evidence="6">
    <location>
        <begin position="202"/>
        <end position="356"/>
    </location>
</feature>
<comment type="caution">
    <text evidence="9">The sequence shown here is derived from an EMBL/GenBank/DDBJ whole genome shotgun (WGS) entry which is preliminary data.</text>
</comment>
<gene>
    <name evidence="9" type="ORF">LCOR_05305.1</name>
</gene>
<dbReference type="PANTHER" id="PTHR10663">
    <property type="entry name" value="GUANYL-NUCLEOTIDE EXCHANGE FACTOR"/>
    <property type="match status" value="1"/>
</dbReference>
<feature type="region of interest" description="Disordered" evidence="5">
    <location>
        <begin position="471"/>
        <end position="508"/>
    </location>
</feature>
<evidence type="ECO:0000256" key="3">
    <source>
        <dbReference type="ARBA" id="ARBA00022927"/>
    </source>
</evidence>
<evidence type="ECO:0000259" key="7">
    <source>
        <dbReference type="Pfam" id="PF16206"/>
    </source>
</evidence>
<organism evidence="9 10">
    <name type="scientific">Lichtheimia corymbifera JMRC:FSU:9682</name>
    <dbReference type="NCBI Taxonomy" id="1263082"/>
    <lineage>
        <taxon>Eukaryota</taxon>
        <taxon>Fungi</taxon>
        <taxon>Fungi incertae sedis</taxon>
        <taxon>Mucoromycota</taxon>
        <taxon>Mucoromycotina</taxon>
        <taxon>Mucoromycetes</taxon>
        <taxon>Mucorales</taxon>
        <taxon>Lichtheimiaceae</taxon>
        <taxon>Lichtheimia</taxon>
    </lineage>
</organism>
<dbReference type="Pfam" id="PF12783">
    <property type="entry name" value="Sec7-like_HUS"/>
    <property type="match status" value="1"/>
</dbReference>
<dbReference type="InterPro" id="IPR016024">
    <property type="entry name" value="ARM-type_fold"/>
</dbReference>
<feature type="region of interest" description="Disordered" evidence="5">
    <location>
        <begin position="379"/>
        <end position="416"/>
    </location>
</feature>
<dbReference type="InterPro" id="IPR032629">
    <property type="entry name" value="DCB_dom"/>
</dbReference>
<feature type="region of interest" description="Disordered" evidence="5">
    <location>
        <begin position="937"/>
        <end position="975"/>
    </location>
</feature>
<proteinExistence type="inferred from homology"/>
<dbReference type="VEuPathDB" id="FungiDB:LCOR_05305.1"/>
<keyword evidence="3" id="KW-0653">Protein transport</keyword>
<feature type="compositionally biased region" description="Low complexity" evidence="5">
    <location>
        <begin position="471"/>
        <end position="485"/>
    </location>
</feature>
<feature type="compositionally biased region" description="Basic and acidic residues" evidence="5">
    <location>
        <begin position="952"/>
        <end position="965"/>
    </location>
</feature>
<comment type="similarity">
    <text evidence="1">Belongs to the MON2 family.</text>
</comment>
<feature type="compositionally biased region" description="Polar residues" evidence="5">
    <location>
        <begin position="492"/>
        <end position="504"/>
    </location>
</feature>
<evidence type="ECO:0000256" key="1">
    <source>
        <dbReference type="ARBA" id="ARBA00008144"/>
    </source>
</evidence>
<dbReference type="InterPro" id="IPR032691">
    <property type="entry name" value="Mon2/Sec7/BIG1-like_HUS"/>
</dbReference>
<dbReference type="Pfam" id="PF16213">
    <property type="entry name" value="DCB"/>
    <property type="match status" value="1"/>
</dbReference>
<dbReference type="GO" id="GO:0015031">
    <property type="term" value="P:protein transport"/>
    <property type="evidence" value="ECO:0007669"/>
    <property type="project" value="UniProtKB-KW"/>
</dbReference>
<evidence type="ECO:0000313" key="10">
    <source>
        <dbReference type="Proteomes" id="UP000027586"/>
    </source>
</evidence>
<evidence type="ECO:0000256" key="5">
    <source>
        <dbReference type="SAM" id="MobiDB-lite"/>
    </source>
</evidence>
<protein>
    <submittedName>
        <fullName evidence="9">Protein mon2 homolog isoform 5</fullName>
    </submittedName>
</protein>
<accession>A0A068RV59</accession>
<evidence type="ECO:0000256" key="2">
    <source>
        <dbReference type="ARBA" id="ARBA00022448"/>
    </source>
</evidence>
<dbReference type="OrthoDB" id="294853at2759"/>
<dbReference type="Proteomes" id="UP000027586">
    <property type="component" value="Unassembled WGS sequence"/>
</dbReference>
<keyword evidence="10" id="KW-1185">Reference proteome</keyword>
<reference evidence="9" key="1">
    <citation type="submission" date="2013-08" db="EMBL/GenBank/DDBJ databases">
        <title>Gene expansion shapes genome architecture in the human pathogen Lichtheimia corymbifera: an evolutionary genomics analysis in the ancient terrestrial Mucorales (Mucoromycotina).</title>
        <authorList>
            <person name="Schwartze V.U."/>
            <person name="Winter S."/>
            <person name="Shelest E."/>
            <person name="Marcet-Houben M."/>
            <person name="Horn F."/>
            <person name="Wehner S."/>
            <person name="Hoffmann K."/>
            <person name="Riege K."/>
            <person name="Sammeth M."/>
            <person name="Nowrousian M."/>
            <person name="Valiante V."/>
            <person name="Linde J."/>
            <person name="Jacobsen I.D."/>
            <person name="Marz M."/>
            <person name="Brakhage A.A."/>
            <person name="Gabaldon T."/>
            <person name="Bocker S."/>
            <person name="Voigt K."/>
        </authorList>
    </citation>
    <scope>NUCLEOTIDE SEQUENCE [LARGE SCALE GENOMIC DNA]</scope>
    <source>
        <strain evidence="9">FSU 9682</strain>
    </source>
</reference>
<keyword evidence="4" id="KW-0175">Coiled coil</keyword>
<dbReference type="InterPro" id="IPR032817">
    <property type="entry name" value="Mon2_C"/>
</dbReference>
<dbReference type="GO" id="GO:0005794">
    <property type="term" value="C:Golgi apparatus"/>
    <property type="evidence" value="ECO:0007669"/>
    <property type="project" value="UniProtKB-ARBA"/>
</dbReference>
<name>A0A068RV59_9FUNG</name>
<dbReference type="Pfam" id="PF16206">
    <property type="entry name" value="Mon2_C"/>
    <property type="match status" value="2"/>
</dbReference>
<feature type="coiled-coil region" evidence="4">
    <location>
        <begin position="1288"/>
        <end position="1315"/>
    </location>
</feature>
<dbReference type="SUPFAM" id="SSF48371">
    <property type="entry name" value="ARM repeat"/>
    <property type="match status" value="1"/>
</dbReference>
<evidence type="ECO:0000256" key="4">
    <source>
        <dbReference type="SAM" id="Coils"/>
    </source>
</evidence>
<feature type="region of interest" description="Disordered" evidence="5">
    <location>
        <begin position="694"/>
        <end position="715"/>
    </location>
</feature>
<dbReference type="EMBL" id="CBTN010000020">
    <property type="protein sequence ID" value="CDH54013.1"/>
    <property type="molecule type" value="Genomic_DNA"/>
</dbReference>
<evidence type="ECO:0000259" key="8">
    <source>
        <dbReference type="Pfam" id="PF16213"/>
    </source>
</evidence>
<feature type="domain" description="Mon2/Sec7/BIG1-like dimerisation and cyclophilin-binding" evidence="8">
    <location>
        <begin position="3"/>
        <end position="176"/>
    </location>
</feature>
<evidence type="ECO:0000313" key="9">
    <source>
        <dbReference type="EMBL" id="CDH54013.1"/>
    </source>
</evidence>
<sequence length="1833" mass="203617">MSGLTAFLQTELLTLSSEARRKHPEIKEAAERLSAILRSFKERPGYNIANELSKSEDALRPFVLACETKQVKLVTIAIGCIQKLISFHAIPETSVRTILRKLTDISVHGVEIQLKILQTVLPLLTNYRSVHDDILAEALLICFRLQDSKIVVVNNTAAATLRQLVIFVFDKVAKEDDQEPEEDEVTHDIQLSSGDTISLRPCAKDAYYLFQDLCLLTNSESPEFLRLTQLSKTFGLELIESVLTNHYMLFRTHKELSSLLRERVCPLIIKNFSEKHEFPQTMRLTRVVYILIKQFSEILIMECEIFLSMFVKILEPESPLWQRVLAMEIFRGVCGDPSLLRSLYQWYDCQDSSTDVFRDMITGFGRLATEKPQLIGATQGGRDSMDHGSGSGNYTAHHAGTASFSGGEQTSPNLSTAGSTMRIQCIDQLDKAEPPAIPETYIFYLAVVCLNAIADGLAGLVLPRFAAGSTRTLSTSTRSTTNESPNTEDHQQQQAATSESTESTAGKKDLEVVTEMSNVAWPGLLAAMSFYLSANLDEELFQSTMRSYQNFTNVCGVLGLVVPRDAFLTNLCKNAIPANPVLSSGLLSNKNTGSTTSIATVSTSTIAVSYSDLPAQQQQVLSNIVLSDKNLYSLRVLLNITMFLGGVLGPSWYLVLETLQQADFLLFNRPSPKGSGSGSASTIGVPPIRRTLSGTAQSSTSINTLTSQQSSGSGATNQLMDADHVGIIHGSLTRLFENAKFLDDVAFIAFATALCRLSAEASGLPIGEEEASTSNKSARAKIFNKTSFAVEKLRYIAILDMGRLISADKDCGAWDLITTHLIATANYAGTPDSIRTQCCESIADIITTAMECSLSEEKEPDENLQTRLLKALNQCINYTPPKDNDSEKSYTTHKAFPEVQRMGLETLNKLLQTSGQSFTCGWSLIFEMVKHVTTVTSSTATTNQENNDDDTESHIEEESKAEGRSSIDTTTSSLRTSNNTSVTKAAGGLIKVAFASLQLICTDFLALLSPDCLRQCIATLGAFGMQNEDINISLTAVGLLWNLSDFIQTKRLDLVKSGQQKEEPSNQIISKESLSIDQTLDGEETPAVLSILWMLLLLQLSHICTDPRPEVRHGANQTLFRTIMLNGNVLSANLWSACIWEVLFPLLDATKMSSIRAIKMMQAQSTRSPSLSPSADRDASGFLLHHSRDTADKQWDETKVLVLNGISGIFRDFLGKLYTLPRFDRAWSLLLAHLEDSCLRSSQEVSLASVKSFRNIVGQQPDCESQETVIELWEKAWLSWLAIGESIIDEEDKEKRRVEERLKQLDSDLHSLTLSLSSSSAPTISDDFSQDMLTSFVSMFTDLYNVISSRFELPDVENLLIVLKNLLVYSTSPQYRPDIDHLSPLQDAVLNVIQNLDKSVPGIPPLVLRDLSEYMTLAFLGPQQEKSNTPPSQRRYTSVTYIALNKKSSKMAIDLFKDHVDNLSLYSEGVFERIIGAFGLPMKLKYDCPPSYKHGEDKTTLWKLATTGLLDIMRMGLEKLHAFDEEVPLERFVGVWRTLVDVLHGSLLSPSTPPSTMTIEELDVDEHFDISLLSVIQSDIVIFIGEPRVPDDIIERLVDILRESSRLYYVDESHSHRQETEGELATKELAIEEENGAKNASDRSSDIVGTTGTIVPVMKESFAYAALKTLFALCSSEKQDYIKVRQRIGRATIPVLLERCETILRNYTADEPLLGRCPFPRYLMGVRKEEMLFFLRQSIELKLQLDILGYKDEQGSAKQLLLSGPRGHLFYLYPTLCQMITCDDSTVVALIRDCLQVAGAEIGLTSLLHPRTRTYTMIILKYTFISIKQKLSH</sequence>
<evidence type="ECO:0000259" key="6">
    <source>
        <dbReference type="Pfam" id="PF12783"/>
    </source>
</evidence>
<feature type="compositionally biased region" description="Polar residues" evidence="5">
    <location>
        <begin position="402"/>
        <end position="416"/>
    </location>
</feature>
<feature type="domain" description="Mon2 C-terminal" evidence="7">
    <location>
        <begin position="1270"/>
        <end position="1605"/>
    </location>
</feature>
<keyword evidence="2" id="KW-0813">Transport</keyword>
<feature type="domain" description="Mon2 C-terminal" evidence="7">
    <location>
        <begin position="1002"/>
        <end position="1260"/>
    </location>
</feature>
<dbReference type="STRING" id="1263082.A0A068RV59"/>
<dbReference type="PANTHER" id="PTHR10663:SF333">
    <property type="entry name" value="PROTEIN MON2 HOMOLOG"/>
    <property type="match status" value="1"/>
</dbReference>